<evidence type="ECO:0000256" key="2">
    <source>
        <dbReference type="ARBA" id="ARBA00023043"/>
    </source>
</evidence>
<accession>A9V168</accession>
<keyword evidence="1" id="KW-0677">Repeat</keyword>
<dbReference type="PROSITE" id="PS50088">
    <property type="entry name" value="ANK_REPEAT"/>
    <property type="match status" value="1"/>
</dbReference>
<feature type="repeat" description="ANK" evidence="3">
    <location>
        <begin position="135"/>
        <end position="167"/>
    </location>
</feature>
<dbReference type="Pfam" id="PF12796">
    <property type="entry name" value="Ank_2"/>
    <property type="match status" value="1"/>
</dbReference>
<reference evidence="4 5" key="1">
    <citation type="journal article" date="2008" name="Nature">
        <title>The genome of the choanoflagellate Monosiga brevicollis and the origin of metazoans.</title>
        <authorList>
            <consortium name="JGI Sequencing"/>
            <person name="King N."/>
            <person name="Westbrook M.J."/>
            <person name="Young S.L."/>
            <person name="Kuo A."/>
            <person name="Abedin M."/>
            <person name="Chapman J."/>
            <person name="Fairclough S."/>
            <person name="Hellsten U."/>
            <person name="Isogai Y."/>
            <person name="Letunic I."/>
            <person name="Marr M."/>
            <person name="Pincus D."/>
            <person name="Putnam N."/>
            <person name="Rokas A."/>
            <person name="Wright K.J."/>
            <person name="Zuzow R."/>
            <person name="Dirks W."/>
            <person name="Good M."/>
            <person name="Goodstein D."/>
            <person name="Lemons D."/>
            <person name="Li W."/>
            <person name="Lyons J.B."/>
            <person name="Morris A."/>
            <person name="Nichols S."/>
            <person name="Richter D.J."/>
            <person name="Salamov A."/>
            <person name="Bork P."/>
            <person name="Lim W.A."/>
            <person name="Manning G."/>
            <person name="Miller W.T."/>
            <person name="McGinnis W."/>
            <person name="Shapiro H."/>
            <person name="Tjian R."/>
            <person name="Grigoriev I.V."/>
            <person name="Rokhsar D."/>
        </authorList>
    </citation>
    <scope>NUCLEOTIDE SEQUENCE [LARGE SCALE GENOMIC DNA]</scope>
    <source>
        <strain evidence="5">MX1 / ATCC 50154</strain>
    </source>
</reference>
<keyword evidence="2 3" id="KW-0040">ANK repeat</keyword>
<evidence type="ECO:0000313" key="4">
    <source>
        <dbReference type="EMBL" id="EDQ88878.1"/>
    </source>
</evidence>
<dbReference type="InterPro" id="IPR036770">
    <property type="entry name" value="Ankyrin_rpt-contain_sf"/>
</dbReference>
<dbReference type="InterPro" id="IPR050776">
    <property type="entry name" value="Ank_Repeat/CDKN_Inhibitor"/>
</dbReference>
<dbReference type="KEGG" id="mbr:MONBRDRAFT_37356"/>
<dbReference type="SUPFAM" id="SSF48403">
    <property type="entry name" value="Ankyrin repeat"/>
    <property type="match status" value="1"/>
</dbReference>
<evidence type="ECO:0000256" key="1">
    <source>
        <dbReference type="ARBA" id="ARBA00022737"/>
    </source>
</evidence>
<dbReference type="Proteomes" id="UP000001357">
    <property type="component" value="Unassembled WGS sequence"/>
</dbReference>
<dbReference type="SMART" id="SM00248">
    <property type="entry name" value="ANK"/>
    <property type="match status" value="3"/>
</dbReference>
<dbReference type="EMBL" id="CH991553">
    <property type="protein sequence ID" value="EDQ88878.1"/>
    <property type="molecule type" value="Genomic_DNA"/>
</dbReference>
<evidence type="ECO:0000313" key="5">
    <source>
        <dbReference type="Proteomes" id="UP000001357"/>
    </source>
</evidence>
<gene>
    <name evidence="4" type="ORF">MONBRDRAFT_37356</name>
</gene>
<dbReference type="Gene3D" id="1.25.40.20">
    <property type="entry name" value="Ankyrin repeat-containing domain"/>
    <property type="match status" value="1"/>
</dbReference>
<proteinExistence type="predicted"/>
<keyword evidence="5" id="KW-1185">Reference proteome</keyword>
<dbReference type="InterPro" id="IPR002110">
    <property type="entry name" value="Ankyrin_rpt"/>
</dbReference>
<dbReference type="PANTHER" id="PTHR24201:SF15">
    <property type="entry name" value="ANKYRIN REPEAT DOMAIN-CONTAINING PROTEIN 66"/>
    <property type="match status" value="1"/>
</dbReference>
<dbReference type="PANTHER" id="PTHR24201">
    <property type="entry name" value="ANK_REP_REGION DOMAIN-CONTAINING PROTEIN"/>
    <property type="match status" value="1"/>
</dbReference>
<dbReference type="RefSeq" id="XP_001746491.1">
    <property type="nucleotide sequence ID" value="XM_001746439.1"/>
</dbReference>
<protein>
    <submittedName>
        <fullName evidence="4">Uncharacterized protein</fullName>
    </submittedName>
</protein>
<sequence>MHRSRKALPVNWNSSDLMQFASSASLASSTSSSLGCSSPTLSSPTLSGPLASGGSLSYGAPASPSCDGRPTRKRSKFFGDVTIDSFQGLERHRALETHRQLKTIIVEGTAEELERLLEPLDFICKPAIINHLDELGRTLLHHACCNALLGHAEVLLRHGADQNLADKDLQNTPAHFAAWSGSLKMLQCLQAHSEVDLTRLNKDKWTPLHFAAAFGDVLMTEWIWGEARQVFVARKFDMASMRDTLLSRCERHDDRSYRRKFERILWPLLKQATSDANLAVRD</sequence>
<name>A9V168_MONBE</name>
<dbReference type="AlphaFoldDB" id="A9V168"/>
<evidence type="ECO:0000256" key="3">
    <source>
        <dbReference type="PROSITE-ProRule" id="PRU00023"/>
    </source>
</evidence>
<organism evidence="4 5">
    <name type="scientific">Monosiga brevicollis</name>
    <name type="common">Choanoflagellate</name>
    <dbReference type="NCBI Taxonomy" id="81824"/>
    <lineage>
        <taxon>Eukaryota</taxon>
        <taxon>Choanoflagellata</taxon>
        <taxon>Craspedida</taxon>
        <taxon>Salpingoecidae</taxon>
        <taxon>Monosiga</taxon>
    </lineage>
</organism>
<dbReference type="PROSITE" id="PS50297">
    <property type="entry name" value="ANK_REP_REGION"/>
    <property type="match status" value="1"/>
</dbReference>
<dbReference type="GeneID" id="5891729"/>
<dbReference type="InParanoid" id="A9V168"/>
<dbReference type="STRING" id="81824.A9V168"/>